<proteinExistence type="predicted"/>
<accession>A0A915E604</accession>
<dbReference type="WBParaSite" id="jg2939">
    <property type="protein sequence ID" value="jg2939"/>
    <property type="gene ID" value="jg2939"/>
</dbReference>
<evidence type="ECO:0000256" key="1">
    <source>
        <dbReference type="SAM" id="MobiDB-lite"/>
    </source>
</evidence>
<dbReference type="AlphaFoldDB" id="A0A915E604"/>
<sequence length="175" mass="20182">MKVKEKRPFATQRQFMKKPKPWNALKTKLSNLASSIPKSSCSKPSGKKCSLKAVVRRLKCLNASSTLFRLPLTSNHQPMYLQYSEKWENRHKKNNVPTFPFLQRNLELCVNSWSDYEKKFMEWLDICQQQKKQPNNQGNNCNSLEDHACSSSSSKHPLSSKHAKSHSKASQLCLK</sequence>
<evidence type="ECO:0000313" key="3">
    <source>
        <dbReference type="WBParaSite" id="jg2939"/>
    </source>
</evidence>
<reference evidence="3" key="1">
    <citation type="submission" date="2022-11" db="UniProtKB">
        <authorList>
            <consortium name="WormBaseParasite"/>
        </authorList>
    </citation>
    <scope>IDENTIFICATION</scope>
</reference>
<dbReference type="Proteomes" id="UP000887574">
    <property type="component" value="Unplaced"/>
</dbReference>
<organism evidence="2 3">
    <name type="scientific">Ditylenchus dipsaci</name>
    <dbReference type="NCBI Taxonomy" id="166011"/>
    <lineage>
        <taxon>Eukaryota</taxon>
        <taxon>Metazoa</taxon>
        <taxon>Ecdysozoa</taxon>
        <taxon>Nematoda</taxon>
        <taxon>Chromadorea</taxon>
        <taxon>Rhabditida</taxon>
        <taxon>Tylenchina</taxon>
        <taxon>Tylenchomorpha</taxon>
        <taxon>Sphaerularioidea</taxon>
        <taxon>Anguinidae</taxon>
        <taxon>Anguininae</taxon>
        <taxon>Ditylenchus</taxon>
    </lineage>
</organism>
<name>A0A915E604_9BILA</name>
<feature type="region of interest" description="Disordered" evidence="1">
    <location>
        <begin position="152"/>
        <end position="175"/>
    </location>
</feature>
<feature type="compositionally biased region" description="Basic residues" evidence="1">
    <location>
        <begin position="158"/>
        <end position="167"/>
    </location>
</feature>
<keyword evidence="2" id="KW-1185">Reference proteome</keyword>
<evidence type="ECO:0000313" key="2">
    <source>
        <dbReference type="Proteomes" id="UP000887574"/>
    </source>
</evidence>
<protein>
    <submittedName>
        <fullName evidence="3">Uncharacterized protein</fullName>
    </submittedName>
</protein>